<dbReference type="InterPro" id="IPR046960">
    <property type="entry name" value="PPR_At4g14850-like_plant"/>
</dbReference>
<organism evidence="3 4">
    <name type="scientific">Buddleja alternifolia</name>
    <dbReference type="NCBI Taxonomy" id="168488"/>
    <lineage>
        <taxon>Eukaryota</taxon>
        <taxon>Viridiplantae</taxon>
        <taxon>Streptophyta</taxon>
        <taxon>Embryophyta</taxon>
        <taxon>Tracheophyta</taxon>
        <taxon>Spermatophyta</taxon>
        <taxon>Magnoliopsida</taxon>
        <taxon>eudicotyledons</taxon>
        <taxon>Gunneridae</taxon>
        <taxon>Pentapetalae</taxon>
        <taxon>asterids</taxon>
        <taxon>lamiids</taxon>
        <taxon>Lamiales</taxon>
        <taxon>Scrophulariaceae</taxon>
        <taxon>Buddlejeae</taxon>
        <taxon>Buddleja</taxon>
    </lineage>
</organism>
<dbReference type="Pfam" id="PF20431">
    <property type="entry name" value="E_motif"/>
    <property type="match status" value="1"/>
</dbReference>
<feature type="repeat" description="PPR" evidence="2">
    <location>
        <begin position="472"/>
        <end position="506"/>
    </location>
</feature>
<feature type="repeat" description="PPR" evidence="2">
    <location>
        <begin position="370"/>
        <end position="404"/>
    </location>
</feature>
<dbReference type="Proteomes" id="UP000826271">
    <property type="component" value="Unassembled WGS sequence"/>
</dbReference>
<dbReference type="GO" id="GO:0003723">
    <property type="term" value="F:RNA binding"/>
    <property type="evidence" value="ECO:0007669"/>
    <property type="project" value="InterPro"/>
</dbReference>
<dbReference type="EMBL" id="WHWC01000001">
    <property type="protein sequence ID" value="KAG8390766.1"/>
    <property type="molecule type" value="Genomic_DNA"/>
</dbReference>
<dbReference type="PANTHER" id="PTHR24015">
    <property type="entry name" value="OS07G0578800 PROTEIN-RELATED"/>
    <property type="match status" value="1"/>
</dbReference>
<dbReference type="Pfam" id="PF01535">
    <property type="entry name" value="PPR"/>
    <property type="match status" value="2"/>
</dbReference>
<dbReference type="InterPro" id="IPR002885">
    <property type="entry name" value="PPR_rpt"/>
</dbReference>
<protein>
    <recommendedName>
        <fullName evidence="5">Pentatricopeptide repeat-containing protein</fullName>
    </recommendedName>
</protein>
<evidence type="ECO:0000256" key="2">
    <source>
        <dbReference type="PROSITE-ProRule" id="PRU00708"/>
    </source>
</evidence>
<feature type="repeat" description="PPR" evidence="2">
    <location>
        <begin position="168"/>
        <end position="202"/>
    </location>
</feature>
<name>A0AAV6YCX4_9LAMI</name>
<evidence type="ECO:0000313" key="3">
    <source>
        <dbReference type="EMBL" id="KAG8390766.1"/>
    </source>
</evidence>
<comment type="caution">
    <text evidence="3">The sequence shown here is derived from an EMBL/GenBank/DDBJ whole genome shotgun (WGS) entry which is preliminary data.</text>
</comment>
<dbReference type="NCBIfam" id="TIGR00756">
    <property type="entry name" value="PPR"/>
    <property type="match status" value="5"/>
</dbReference>
<evidence type="ECO:0000313" key="4">
    <source>
        <dbReference type="Proteomes" id="UP000826271"/>
    </source>
</evidence>
<dbReference type="InterPro" id="IPR011990">
    <property type="entry name" value="TPR-like_helical_dom_sf"/>
</dbReference>
<feature type="repeat" description="PPR" evidence="2">
    <location>
        <begin position="66"/>
        <end position="101"/>
    </location>
</feature>
<accession>A0AAV6YCX4</accession>
<keyword evidence="1" id="KW-0677">Repeat</keyword>
<dbReference type="GO" id="GO:0009451">
    <property type="term" value="P:RNA modification"/>
    <property type="evidence" value="ECO:0007669"/>
    <property type="project" value="InterPro"/>
</dbReference>
<evidence type="ECO:0000256" key="1">
    <source>
        <dbReference type="ARBA" id="ARBA00022737"/>
    </source>
</evidence>
<feature type="repeat" description="PPR" evidence="2">
    <location>
        <begin position="269"/>
        <end position="303"/>
    </location>
</feature>
<dbReference type="FunFam" id="1.25.40.10:FF:000285">
    <property type="entry name" value="Pentatricopeptide repeat-containing protein, chloroplastic"/>
    <property type="match status" value="1"/>
</dbReference>
<dbReference type="FunFam" id="1.25.40.10:FF:000090">
    <property type="entry name" value="Pentatricopeptide repeat-containing protein, chloroplastic"/>
    <property type="match status" value="1"/>
</dbReference>
<dbReference type="Pfam" id="PF13041">
    <property type="entry name" value="PPR_2"/>
    <property type="match status" value="4"/>
</dbReference>
<evidence type="ECO:0008006" key="5">
    <source>
        <dbReference type="Google" id="ProtNLM"/>
    </source>
</evidence>
<proteinExistence type="predicted"/>
<dbReference type="AlphaFoldDB" id="A0AAV6YCX4"/>
<gene>
    <name evidence="3" type="ORF">BUALT_Bualt01G0117600</name>
</gene>
<dbReference type="PANTHER" id="PTHR24015:SF1885">
    <property type="entry name" value="PENTACOTRIPEPTIDE-REPEAT REGION OF PRORP DOMAIN-CONTAINING PROTEIN"/>
    <property type="match status" value="1"/>
</dbReference>
<dbReference type="Gene3D" id="1.25.40.10">
    <property type="entry name" value="Tetratricopeptide repeat domain"/>
    <property type="match status" value="6"/>
</dbReference>
<keyword evidence="4" id="KW-1185">Reference proteome</keyword>
<dbReference type="PROSITE" id="PS51375">
    <property type="entry name" value="PPR"/>
    <property type="match status" value="5"/>
</dbReference>
<dbReference type="InterPro" id="IPR046848">
    <property type="entry name" value="E_motif"/>
</dbReference>
<sequence>MSLSRLIRTCAETNSIFNGKAIHARLIISGSSNPDVQTNNHLLTMYSKLCYIDYAQKLFDRMLIRNLVTWTALISAYSQMGYSEKSLNCFRSMILDDGVTPNDYTYVAAISACANVRALRNGKEIHGRIYRTEENVNGFVNNSLVNFYGKCGSVKSARLVFDTIQEVSTVSYVSVINSYMQCGEYEEGFRIFLRSLRMGVKVNEFLYGSILGACAALHNLEVGRQVQCLAVKYGVKMDQFVVTALINFYAKCERLELARNAFREADKPNVTAWTALIGGCVQLGRGREAIHLFEELLCAGLKPSEQTFASVLGAYGNEKEIEGGVKLHSLIIKMGFVSFTFVSNAVLDFYAKMNHLGDSFKIFCEMDVHDTVSWNALIAGCVNSGHCEEAIEFVQKMFQEGFDPDFYTFSSLFSICGDLPAIEWGKQTHCCILKLFGLDSNVVVGSALTNMYARCGHLNDARKVFDILPSKNLVCWNAMIAGYAQHGRGIEALEIYDDMLKNGVKPNDVTFVGVLSSCGHVGALEEALHYFRSMTEEFGIIPREDHLACIVSLFARKGQTKRAYDFIKSFPGEAGKVVWRCLLLGCATNKDLQLAKYAAERIFSIDPDDTPARVMLSNIYADSNMWNETSHIRKLMEEKALKKETGYSWT</sequence>
<reference evidence="3" key="1">
    <citation type="submission" date="2019-10" db="EMBL/GenBank/DDBJ databases">
        <authorList>
            <person name="Zhang R."/>
            <person name="Pan Y."/>
            <person name="Wang J."/>
            <person name="Ma R."/>
            <person name="Yu S."/>
        </authorList>
    </citation>
    <scope>NUCLEOTIDE SEQUENCE</scope>
    <source>
        <strain evidence="3">LA-IB0</strain>
        <tissue evidence="3">Leaf</tissue>
    </source>
</reference>